<keyword evidence="2" id="KW-1185">Reference proteome</keyword>
<protein>
    <submittedName>
        <fullName evidence="1">Uncharacterized protein</fullName>
    </submittedName>
</protein>
<accession>W7I6T6</accession>
<dbReference type="OrthoDB" id="5275578at2759"/>
<dbReference type="EMBL" id="KI966439">
    <property type="protein sequence ID" value="EWC44595.1"/>
    <property type="molecule type" value="Genomic_DNA"/>
</dbReference>
<sequence>MADATYTKAPAITKLNPKTRLLSYTLRASHLTAPAQYYPCPLPRVRVNTTQSAKLQEGSQGETATAYPSDRSIVVYGTKTGLTILYPRRIRHCGAQHLRAASAQCTDWEEIGANSDVEMAEDGDCVVYEHTENGPTASPHAAPGFDSGGYETDYESHSGSEEYSFQRNIGFPWKYSIDLDSAVTEFALPRIPDFVDEQSGPGFRPWLLQKVYITAITEDGAVRLIVLPFRLPPPGVSSTRHISPEFPVNITHLKHGIRGQTRPRGICLGLLQRLPYSVGSTNNGQIYIWNAEILPNGQIGRQAQVVGRLQRFNTSEIAVDLHYLGDVTSVENPSNTLALHIVHKLNGLVKVLHLDPFEGGFKEKVTLWTPTKGETQYKFGESRSLPFYLESRKKILAIQSIFHDKHRGGRPYELWTILEDGKYGHWDMAAKSPRFQQCGYCSKGGVPQPVGRSEDEVGHSASIVFSADFLYGLNLRDIYITRYDNVLRINGPEGESFELVLGNIFNRDSNQLSCSSFVDPEGTRRLLMTQMPGAYTILEYNLSKNLSKAYFQRDEDGRQIVDPWEVALEARRAKTRAEMNGWKEMEELARHFQRL</sequence>
<dbReference type="AlphaFoldDB" id="W7I6T6"/>
<organism evidence="1 2">
    <name type="scientific">Drechslerella stenobrocha 248</name>
    <dbReference type="NCBI Taxonomy" id="1043628"/>
    <lineage>
        <taxon>Eukaryota</taxon>
        <taxon>Fungi</taxon>
        <taxon>Dikarya</taxon>
        <taxon>Ascomycota</taxon>
        <taxon>Pezizomycotina</taxon>
        <taxon>Orbiliomycetes</taxon>
        <taxon>Orbiliales</taxon>
        <taxon>Orbiliaceae</taxon>
        <taxon>Drechslerella</taxon>
    </lineage>
</organism>
<dbReference type="Proteomes" id="UP000024837">
    <property type="component" value="Unassembled WGS sequence"/>
</dbReference>
<proteinExistence type="predicted"/>
<dbReference type="HOGENOM" id="CLU_458569_0_0_1"/>
<gene>
    <name evidence="1" type="ORF">DRE_06676</name>
</gene>
<evidence type="ECO:0000313" key="2">
    <source>
        <dbReference type="Proteomes" id="UP000024837"/>
    </source>
</evidence>
<name>W7I6T6_9PEZI</name>
<evidence type="ECO:0000313" key="1">
    <source>
        <dbReference type="EMBL" id="EWC44595.1"/>
    </source>
</evidence>
<reference evidence="1 2" key="1">
    <citation type="submission" date="2013-05" db="EMBL/GenBank/DDBJ databases">
        <title>Drechslerella stenobrocha genome reveals carnivorous origination and mechanical trapping mechanism of predatory fungi.</title>
        <authorList>
            <person name="Liu X."/>
            <person name="Zhang W."/>
            <person name="Liu K."/>
        </authorList>
    </citation>
    <scope>NUCLEOTIDE SEQUENCE [LARGE SCALE GENOMIC DNA]</scope>
    <source>
        <strain evidence="1 2">248</strain>
    </source>
</reference>